<protein>
    <submittedName>
        <fullName evidence="1">Uncharacterized protein</fullName>
    </submittedName>
</protein>
<dbReference type="EMBL" id="JAWDGP010007375">
    <property type="protein sequence ID" value="KAK3722318.1"/>
    <property type="molecule type" value="Genomic_DNA"/>
</dbReference>
<reference evidence="1" key="1">
    <citation type="journal article" date="2023" name="G3 (Bethesda)">
        <title>A reference genome for the long-term kleptoplast-retaining sea slug Elysia crispata morphotype clarki.</title>
        <authorList>
            <person name="Eastman K.E."/>
            <person name="Pendleton A.L."/>
            <person name="Shaikh M.A."/>
            <person name="Suttiyut T."/>
            <person name="Ogas R."/>
            <person name="Tomko P."/>
            <person name="Gavelis G."/>
            <person name="Widhalm J.R."/>
            <person name="Wisecaver J.H."/>
        </authorList>
    </citation>
    <scope>NUCLEOTIDE SEQUENCE</scope>
    <source>
        <strain evidence="1">ECLA1</strain>
    </source>
</reference>
<dbReference type="AlphaFoldDB" id="A0AAE1CNX3"/>
<evidence type="ECO:0000313" key="2">
    <source>
        <dbReference type="Proteomes" id="UP001283361"/>
    </source>
</evidence>
<organism evidence="1 2">
    <name type="scientific">Elysia crispata</name>
    <name type="common">lettuce slug</name>
    <dbReference type="NCBI Taxonomy" id="231223"/>
    <lineage>
        <taxon>Eukaryota</taxon>
        <taxon>Metazoa</taxon>
        <taxon>Spiralia</taxon>
        <taxon>Lophotrochozoa</taxon>
        <taxon>Mollusca</taxon>
        <taxon>Gastropoda</taxon>
        <taxon>Heterobranchia</taxon>
        <taxon>Euthyneura</taxon>
        <taxon>Panpulmonata</taxon>
        <taxon>Sacoglossa</taxon>
        <taxon>Placobranchoidea</taxon>
        <taxon>Plakobranchidae</taxon>
        <taxon>Elysia</taxon>
    </lineage>
</organism>
<sequence length="177" mass="20217">MTWRDPISDWSLLPLIKTCLGGFWTAQLALSVFASQMGVEMNLTCTEKALFVFLYLSGLLSRSRVNVKQRRLIASLSSFHDDNRAHDQVHEQNQYHTCPLQTICTLRAKVVALFFCGRCLRNNNMSRTNFQHKITELFSQTIADSVVLNKNNAYDVFSTEKQLLKACIFVGAESECW</sequence>
<dbReference type="Proteomes" id="UP001283361">
    <property type="component" value="Unassembled WGS sequence"/>
</dbReference>
<comment type="caution">
    <text evidence="1">The sequence shown here is derived from an EMBL/GenBank/DDBJ whole genome shotgun (WGS) entry which is preliminary data.</text>
</comment>
<accession>A0AAE1CNX3</accession>
<proteinExistence type="predicted"/>
<name>A0AAE1CNX3_9GAST</name>
<gene>
    <name evidence="1" type="ORF">RRG08_041924</name>
</gene>
<keyword evidence="2" id="KW-1185">Reference proteome</keyword>
<evidence type="ECO:0000313" key="1">
    <source>
        <dbReference type="EMBL" id="KAK3722318.1"/>
    </source>
</evidence>